<dbReference type="PANTHER" id="PTHR33923">
    <property type="entry name" value="CALMODULIN-BINDING PROTEIN-RELATED"/>
    <property type="match status" value="1"/>
</dbReference>
<feature type="compositionally biased region" description="Basic and acidic residues" evidence="1">
    <location>
        <begin position="391"/>
        <end position="411"/>
    </location>
</feature>
<feature type="region of interest" description="Disordered" evidence="1">
    <location>
        <begin position="42"/>
        <end position="153"/>
    </location>
</feature>
<proteinExistence type="predicted"/>
<protein>
    <submittedName>
        <fullName evidence="2">Uncharacterized protein</fullName>
    </submittedName>
</protein>
<feature type="compositionally biased region" description="Polar residues" evidence="1">
    <location>
        <begin position="345"/>
        <end position="368"/>
    </location>
</feature>
<dbReference type="PANTHER" id="PTHR33923:SF3">
    <property type="entry name" value="CALMODULIN BINDING PROTEIN PICBP"/>
    <property type="match status" value="1"/>
</dbReference>
<feature type="region of interest" description="Disordered" evidence="1">
    <location>
        <begin position="337"/>
        <end position="415"/>
    </location>
</feature>
<feature type="compositionally biased region" description="Polar residues" evidence="1">
    <location>
        <begin position="112"/>
        <end position="131"/>
    </location>
</feature>
<dbReference type="AlphaFoldDB" id="A0AAE1VUS4"/>
<dbReference type="GO" id="GO:0005516">
    <property type="term" value="F:calmodulin binding"/>
    <property type="evidence" value="ECO:0007669"/>
    <property type="project" value="InterPro"/>
</dbReference>
<name>A0AAE1VUS4_9SOLA</name>
<dbReference type="Proteomes" id="UP001291623">
    <property type="component" value="Unassembled WGS sequence"/>
</dbReference>
<dbReference type="EMBL" id="JAVYJV010000004">
    <property type="protein sequence ID" value="KAK4373735.1"/>
    <property type="molecule type" value="Genomic_DNA"/>
</dbReference>
<feature type="compositionally biased region" description="Polar residues" evidence="1">
    <location>
        <begin position="476"/>
        <end position="491"/>
    </location>
</feature>
<organism evidence="2 3">
    <name type="scientific">Anisodus tanguticus</name>
    <dbReference type="NCBI Taxonomy" id="243964"/>
    <lineage>
        <taxon>Eukaryota</taxon>
        <taxon>Viridiplantae</taxon>
        <taxon>Streptophyta</taxon>
        <taxon>Embryophyta</taxon>
        <taxon>Tracheophyta</taxon>
        <taxon>Spermatophyta</taxon>
        <taxon>Magnoliopsida</taxon>
        <taxon>eudicotyledons</taxon>
        <taxon>Gunneridae</taxon>
        <taxon>Pentapetalae</taxon>
        <taxon>asterids</taxon>
        <taxon>lamiids</taxon>
        <taxon>Solanales</taxon>
        <taxon>Solanaceae</taxon>
        <taxon>Solanoideae</taxon>
        <taxon>Hyoscyameae</taxon>
        <taxon>Anisodus</taxon>
    </lineage>
</organism>
<dbReference type="InterPro" id="IPR044681">
    <property type="entry name" value="PICBP-like"/>
</dbReference>
<sequence>MPDFSPNYMKITTSYDAKKGSNFQRGIGSVDVISVDSSEFCTPKKDDKVNNRPVMKKIMKSFGSTRSFRRRSRSTTTIKNHHHHPTKSLSDYADPSSVEFSESSSPPHYRKSTSCSEGKNSSHSSLHNNCESSFDSSDQSRSPRKYSQTLSRATSMRSVKILINKASFKSKRGTSKCCQIPDKATCSSTIKDSKFKEHVEFQPGKTESSRMSRFKVCSYHHCSLHGGHYDDPSPPVKRVYRRKRLLKSQKSIKAKRESTVDENAVLENTQSSSSVDPSVCGTEDADVFEVNEAIEYADHAEIDFGEKQSNATEVAAFFKVNEAIEYADHAEIAFGETSFPERSESISVTDDQRQSQNLNSKNERNCNTGHKAEKVNAGREVTSASNDEVLVEGKARKEDQKDSSNDSRKETPSLISSLTDAVDGAQETDMNVSSVSECEATKNVTISIDEKVQEAEDVGSVVRDRKLELENHDGNKNSFPAVSIQSSTSASDAAMQENVGVEETAKECYTVLHRQNTEVISES</sequence>
<gene>
    <name evidence="2" type="ORF">RND71_009119</name>
</gene>
<evidence type="ECO:0000313" key="2">
    <source>
        <dbReference type="EMBL" id="KAK4373735.1"/>
    </source>
</evidence>
<reference evidence="2" key="1">
    <citation type="submission" date="2023-12" db="EMBL/GenBank/DDBJ databases">
        <title>Genome assembly of Anisodus tanguticus.</title>
        <authorList>
            <person name="Wang Y.-J."/>
        </authorList>
    </citation>
    <scope>NUCLEOTIDE SEQUENCE</scope>
    <source>
        <strain evidence="2">KB-2021</strain>
        <tissue evidence="2">Leaf</tissue>
    </source>
</reference>
<feature type="compositionally biased region" description="Basic residues" evidence="1">
    <location>
        <begin position="67"/>
        <end position="86"/>
    </location>
</feature>
<accession>A0AAE1VUS4</accession>
<evidence type="ECO:0000256" key="1">
    <source>
        <dbReference type="SAM" id="MobiDB-lite"/>
    </source>
</evidence>
<evidence type="ECO:0000313" key="3">
    <source>
        <dbReference type="Proteomes" id="UP001291623"/>
    </source>
</evidence>
<feature type="compositionally biased region" description="Low complexity" evidence="1">
    <location>
        <begin position="95"/>
        <end position="107"/>
    </location>
</feature>
<comment type="caution">
    <text evidence="2">The sequence shown here is derived from an EMBL/GenBank/DDBJ whole genome shotgun (WGS) entry which is preliminary data.</text>
</comment>
<keyword evidence="3" id="KW-1185">Reference proteome</keyword>
<feature type="region of interest" description="Disordered" evidence="1">
    <location>
        <begin position="469"/>
        <end position="498"/>
    </location>
</feature>